<protein>
    <submittedName>
        <fullName evidence="1">Uncharacterized protein</fullName>
    </submittedName>
</protein>
<dbReference type="Proteomes" id="UP000638313">
    <property type="component" value="Unassembled WGS sequence"/>
</dbReference>
<sequence>MNAHALLASFAADWPRLSAVLDPAAQRELHDVLAAWRAAGSGTRLAERAVRVVLEALPAPEGARFTGPAATVPYDGYGALDLCLLVVDGNPMVGPLLGPVRRRLLAAPMRDDAPGARGRRGLIVLRDERGQRAVPAFQFGGGGAPWPVVTEVNALLGADDDPWGTADWWLSPHTWWGCPPAALLGQGRDAELVAAARDLTTPDGG</sequence>
<evidence type="ECO:0000313" key="2">
    <source>
        <dbReference type="Proteomes" id="UP000638313"/>
    </source>
</evidence>
<reference evidence="1" key="1">
    <citation type="journal article" date="2014" name="Int. J. Syst. Evol. Microbiol.">
        <title>Complete genome sequence of Corynebacterium casei LMG S-19264T (=DSM 44701T), isolated from a smear-ripened cheese.</title>
        <authorList>
            <consortium name="US DOE Joint Genome Institute (JGI-PGF)"/>
            <person name="Walter F."/>
            <person name="Albersmeier A."/>
            <person name="Kalinowski J."/>
            <person name="Ruckert C."/>
        </authorList>
    </citation>
    <scope>NUCLEOTIDE SEQUENCE</scope>
    <source>
        <strain evidence="1">JCM 4059</strain>
    </source>
</reference>
<dbReference type="EMBL" id="BNBD01000005">
    <property type="protein sequence ID" value="GHF48854.1"/>
    <property type="molecule type" value="Genomic_DNA"/>
</dbReference>
<proteinExistence type="predicted"/>
<comment type="caution">
    <text evidence="1">The sequence shown here is derived from an EMBL/GenBank/DDBJ whole genome shotgun (WGS) entry which is preliminary data.</text>
</comment>
<dbReference type="AlphaFoldDB" id="A0A919EDG8"/>
<reference evidence="1" key="2">
    <citation type="submission" date="2020-09" db="EMBL/GenBank/DDBJ databases">
        <authorList>
            <person name="Sun Q."/>
            <person name="Ohkuma M."/>
        </authorList>
    </citation>
    <scope>NUCLEOTIDE SEQUENCE</scope>
    <source>
        <strain evidence="1">JCM 4059</strain>
    </source>
</reference>
<organism evidence="1 2">
    <name type="scientific">Streptomyces mashuensis</name>
    <dbReference type="NCBI Taxonomy" id="33904"/>
    <lineage>
        <taxon>Bacteria</taxon>
        <taxon>Bacillati</taxon>
        <taxon>Actinomycetota</taxon>
        <taxon>Actinomycetes</taxon>
        <taxon>Kitasatosporales</taxon>
        <taxon>Streptomycetaceae</taxon>
        <taxon>Streptomyces</taxon>
    </lineage>
</organism>
<evidence type="ECO:0000313" key="1">
    <source>
        <dbReference type="EMBL" id="GHF48854.1"/>
    </source>
</evidence>
<dbReference type="RefSeq" id="WP_190130295.1">
    <property type="nucleotide sequence ID" value="NZ_BNBD01000005.1"/>
</dbReference>
<accession>A0A919EDG8</accession>
<keyword evidence="2" id="KW-1185">Reference proteome</keyword>
<gene>
    <name evidence="1" type="ORF">GCM10010218_32930</name>
</gene>
<name>A0A919EDG8_9ACTN</name>